<reference evidence="2 3" key="1">
    <citation type="journal article" date="2021" name="Res Sq">
        <title>Streptomyces Pimoensis sp. nov., Isolated From the Taklimakan Desert in Xinjiang, China.</title>
        <authorList>
            <person name="Zhang P."/>
            <person name="Luo X."/>
            <person name="Luo X."/>
            <person name="Liu Z."/>
            <person name="Xia Z."/>
            <person name="Wan C."/>
            <person name="zhang L."/>
        </authorList>
    </citation>
    <scope>NUCLEOTIDE SEQUENCE [LARGE SCALE GENOMIC DNA]</scope>
    <source>
        <strain evidence="2 3">TRM75549</strain>
    </source>
</reference>
<accession>A0ABV4IVU6</accession>
<evidence type="ECO:0000313" key="3">
    <source>
        <dbReference type="Proteomes" id="UP001567537"/>
    </source>
</evidence>
<keyword evidence="3" id="KW-1185">Reference proteome</keyword>
<evidence type="ECO:0000313" key="2">
    <source>
        <dbReference type="EMBL" id="MEZ3178803.1"/>
    </source>
</evidence>
<evidence type="ECO:0008006" key="4">
    <source>
        <dbReference type="Google" id="ProtNLM"/>
    </source>
</evidence>
<dbReference type="EMBL" id="JAHWZY010000007">
    <property type="protein sequence ID" value="MEZ3178803.1"/>
    <property type="molecule type" value="Genomic_DNA"/>
</dbReference>
<comment type="caution">
    <text evidence="2">The sequence shown here is derived from an EMBL/GenBank/DDBJ whole genome shotgun (WGS) entry which is preliminary data.</text>
</comment>
<dbReference type="Pfam" id="PF19561">
    <property type="entry name" value="DUF6083"/>
    <property type="match status" value="1"/>
</dbReference>
<proteinExistence type="predicted"/>
<protein>
    <recommendedName>
        <fullName evidence="4">Transposase</fullName>
    </recommendedName>
</protein>
<evidence type="ECO:0000256" key="1">
    <source>
        <dbReference type="SAM" id="MobiDB-lite"/>
    </source>
</evidence>
<organism evidence="2 3">
    <name type="scientific">Streptomyces pimonensis</name>
    <dbReference type="NCBI Taxonomy" id="2860288"/>
    <lineage>
        <taxon>Bacteria</taxon>
        <taxon>Bacillati</taxon>
        <taxon>Actinomycetota</taxon>
        <taxon>Actinomycetes</taxon>
        <taxon>Kitasatosporales</taxon>
        <taxon>Streptomycetaceae</taxon>
        <taxon>Streptomyces</taxon>
    </lineage>
</organism>
<name>A0ABV4IVU6_9ACTN</name>
<dbReference type="Proteomes" id="UP001567537">
    <property type="component" value="Unassembled WGS sequence"/>
</dbReference>
<gene>
    <name evidence="2" type="ORF">KYY02_08830</name>
</gene>
<sequence length="271" mass="30429">MCVAPDSPSRLLRCAHQSRCRECGNHIAWYRRVDDRFVRLHPHELSVADVPVGYHWHVSASLVHHAGDGSPWCRLAHGVVRPARAVDATNAPELTGLRLVLMVNTCRLTEAGVFTPNAPTHTTQQPDDACRPARPVLQLLYVRYLAARPVDEIQCVAQTLHRDLCTHTVLTWDGLAGLWKLVTATSARRQLVLSVDAMALYDLPCLPYAEQLRWHRQRCPQHAAALTAADLALTDWARFDPLIHQGHAHPRLRAHIRRPHDGGDPRKAAQR</sequence>
<feature type="compositionally biased region" description="Basic and acidic residues" evidence="1">
    <location>
        <begin position="259"/>
        <end position="271"/>
    </location>
</feature>
<feature type="region of interest" description="Disordered" evidence="1">
    <location>
        <begin position="250"/>
        <end position="271"/>
    </location>
</feature>
<dbReference type="InterPro" id="IPR045729">
    <property type="entry name" value="DUF6083"/>
</dbReference>